<evidence type="ECO:0000313" key="3">
    <source>
        <dbReference type="Proteomes" id="UP001172708"/>
    </source>
</evidence>
<comment type="caution">
    <text evidence="2">The sequence shown here is derived from an EMBL/GenBank/DDBJ whole genome shotgun (WGS) entry which is preliminary data.</text>
</comment>
<dbReference type="GO" id="GO:0016787">
    <property type="term" value="F:hydrolase activity"/>
    <property type="evidence" value="ECO:0007669"/>
    <property type="project" value="UniProtKB-KW"/>
</dbReference>
<dbReference type="PANTHER" id="PTHR43798">
    <property type="entry name" value="MONOACYLGLYCEROL LIPASE"/>
    <property type="match status" value="1"/>
</dbReference>
<feature type="domain" description="AB hydrolase-1" evidence="1">
    <location>
        <begin position="50"/>
        <end position="301"/>
    </location>
</feature>
<proteinExistence type="predicted"/>
<dbReference type="InterPro" id="IPR050266">
    <property type="entry name" value="AB_hydrolase_sf"/>
</dbReference>
<organism evidence="2 3">
    <name type="scientific">Demequina muriae</name>
    <dbReference type="NCBI Taxonomy" id="3051664"/>
    <lineage>
        <taxon>Bacteria</taxon>
        <taxon>Bacillati</taxon>
        <taxon>Actinomycetota</taxon>
        <taxon>Actinomycetes</taxon>
        <taxon>Micrococcales</taxon>
        <taxon>Demequinaceae</taxon>
        <taxon>Demequina</taxon>
    </lineage>
</organism>
<dbReference type="Gene3D" id="3.40.50.1820">
    <property type="entry name" value="alpha/beta hydrolase"/>
    <property type="match status" value="1"/>
</dbReference>
<gene>
    <name evidence="2" type="ORF">QQX02_09910</name>
</gene>
<dbReference type="Proteomes" id="UP001172708">
    <property type="component" value="Unassembled WGS sequence"/>
</dbReference>
<dbReference type="InterPro" id="IPR029058">
    <property type="entry name" value="AB_hydrolase_fold"/>
</dbReference>
<dbReference type="Pfam" id="PF12697">
    <property type="entry name" value="Abhydrolase_6"/>
    <property type="match status" value="1"/>
</dbReference>
<sequence length="316" mass="34508">MTPVRSEQRYREAEAAMWAHHGMQPCERWVEADALGIRVRANEYGEGRPVVFIHGTPTAGGVFVPLVGQLSGVRAVVVDRPGCALSDPLDYAGMSPDRARDVIEIWMSRLVESLSDEPVDLVASSAGAFVALVLAVRRPDLVRSVALLGAPAVEGMNLPVWMRLATFAPVARAVARHDVNEGDLRRSFRSMGHGDLVAQGGVSQADLEWRYALSRDTDTYAHDMQMMRQAATWRGPRPGWVATTTEIESLTAPSLWVAGENDPFATPERIREWASHARGSTVTVMDGSGHQPWIDRPAAHARVLEDWWASIGASAA</sequence>
<keyword evidence="2" id="KW-0378">Hydrolase</keyword>
<name>A0ABT8GII7_9MICO</name>
<dbReference type="InterPro" id="IPR000073">
    <property type="entry name" value="AB_hydrolase_1"/>
</dbReference>
<dbReference type="InterPro" id="IPR000639">
    <property type="entry name" value="Epox_hydrolase-like"/>
</dbReference>
<evidence type="ECO:0000313" key="2">
    <source>
        <dbReference type="EMBL" id="MDN4481238.1"/>
    </source>
</evidence>
<accession>A0ABT8GII7</accession>
<protein>
    <submittedName>
        <fullName evidence="2">Alpha/beta hydrolase</fullName>
    </submittedName>
</protein>
<dbReference type="SUPFAM" id="SSF53474">
    <property type="entry name" value="alpha/beta-Hydrolases"/>
    <property type="match status" value="1"/>
</dbReference>
<dbReference type="EMBL" id="JAUHQA010000001">
    <property type="protein sequence ID" value="MDN4481238.1"/>
    <property type="molecule type" value="Genomic_DNA"/>
</dbReference>
<reference evidence="2" key="1">
    <citation type="submission" date="2023-06" db="EMBL/GenBank/DDBJ databases">
        <title>Egi l300058.</title>
        <authorList>
            <person name="Gao L."/>
            <person name="Fang B.-Z."/>
            <person name="Li W.-J."/>
        </authorList>
    </citation>
    <scope>NUCLEOTIDE SEQUENCE</scope>
    <source>
        <strain evidence="2">EGI L300058</strain>
    </source>
</reference>
<keyword evidence="3" id="KW-1185">Reference proteome</keyword>
<dbReference type="PRINTS" id="PR00412">
    <property type="entry name" value="EPOXHYDRLASE"/>
</dbReference>
<dbReference type="RefSeq" id="WP_301142796.1">
    <property type="nucleotide sequence ID" value="NZ_JAUHQA010000001.1"/>
</dbReference>
<evidence type="ECO:0000259" key="1">
    <source>
        <dbReference type="Pfam" id="PF12697"/>
    </source>
</evidence>